<comment type="subcellular location">
    <subcellularLocation>
        <location evidence="1">Membrane</location>
        <topology evidence="1">Multi-pass membrane protein</topology>
    </subcellularLocation>
</comment>
<keyword evidence="2 7" id="KW-0812">Transmembrane</keyword>
<comment type="similarity">
    <text evidence="5">Belongs to the SAT4 family.</text>
</comment>
<feature type="transmembrane region" description="Helical" evidence="7">
    <location>
        <begin position="139"/>
        <end position="164"/>
    </location>
</feature>
<feature type="transmembrane region" description="Helical" evidence="7">
    <location>
        <begin position="69"/>
        <end position="93"/>
    </location>
</feature>
<keyword evidence="4 7" id="KW-0472">Membrane</keyword>
<evidence type="ECO:0000256" key="2">
    <source>
        <dbReference type="ARBA" id="ARBA00022692"/>
    </source>
</evidence>
<dbReference type="Pfam" id="PF20684">
    <property type="entry name" value="Fung_rhodopsin"/>
    <property type="match status" value="1"/>
</dbReference>
<evidence type="ECO:0000256" key="7">
    <source>
        <dbReference type="SAM" id="Phobius"/>
    </source>
</evidence>
<evidence type="ECO:0000256" key="3">
    <source>
        <dbReference type="ARBA" id="ARBA00022989"/>
    </source>
</evidence>
<reference evidence="9" key="1">
    <citation type="journal article" date="2020" name="Stud. Mycol.">
        <title>101 Dothideomycetes genomes: a test case for predicting lifestyles and emergence of pathogens.</title>
        <authorList>
            <person name="Haridas S."/>
            <person name="Albert R."/>
            <person name="Binder M."/>
            <person name="Bloem J."/>
            <person name="Labutti K."/>
            <person name="Salamov A."/>
            <person name="Andreopoulos B."/>
            <person name="Baker S."/>
            <person name="Barry K."/>
            <person name="Bills G."/>
            <person name="Bluhm B."/>
            <person name="Cannon C."/>
            <person name="Castanera R."/>
            <person name="Culley D."/>
            <person name="Daum C."/>
            <person name="Ezra D."/>
            <person name="Gonzalez J."/>
            <person name="Henrissat B."/>
            <person name="Kuo A."/>
            <person name="Liang C."/>
            <person name="Lipzen A."/>
            <person name="Lutzoni F."/>
            <person name="Magnuson J."/>
            <person name="Mondo S."/>
            <person name="Nolan M."/>
            <person name="Ohm R."/>
            <person name="Pangilinan J."/>
            <person name="Park H.-J."/>
            <person name="Ramirez L."/>
            <person name="Alfaro M."/>
            <person name="Sun H."/>
            <person name="Tritt A."/>
            <person name="Yoshinaga Y."/>
            <person name="Zwiers L.-H."/>
            <person name="Turgeon B."/>
            <person name="Goodwin S."/>
            <person name="Spatafora J."/>
            <person name="Crous P."/>
            <person name="Grigoriev I."/>
        </authorList>
    </citation>
    <scope>NUCLEOTIDE SEQUENCE</scope>
    <source>
        <strain evidence="9">CBS 175.79</strain>
    </source>
</reference>
<evidence type="ECO:0000256" key="1">
    <source>
        <dbReference type="ARBA" id="ARBA00004141"/>
    </source>
</evidence>
<evidence type="ECO:0000256" key="5">
    <source>
        <dbReference type="ARBA" id="ARBA00038359"/>
    </source>
</evidence>
<evidence type="ECO:0000313" key="9">
    <source>
        <dbReference type="EMBL" id="KAF2011092.1"/>
    </source>
</evidence>
<name>A0A6A5XDK4_9PLEO</name>
<feature type="transmembrane region" description="Helical" evidence="7">
    <location>
        <begin position="105"/>
        <end position="127"/>
    </location>
</feature>
<dbReference type="Proteomes" id="UP000799778">
    <property type="component" value="Unassembled WGS sequence"/>
</dbReference>
<dbReference type="RefSeq" id="XP_033379431.1">
    <property type="nucleotide sequence ID" value="XM_033529196.1"/>
</dbReference>
<dbReference type="AlphaFoldDB" id="A0A6A5XDK4"/>
<feature type="region of interest" description="Disordered" evidence="6">
    <location>
        <begin position="180"/>
        <end position="203"/>
    </location>
</feature>
<gene>
    <name evidence="9" type="ORF">BU24DRAFT_427301</name>
</gene>
<feature type="transmembrane region" description="Helical" evidence="7">
    <location>
        <begin position="23"/>
        <end position="49"/>
    </location>
</feature>
<evidence type="ECO:0000256" key="4">
    <source>
        <dbReference type="ARBA" id="ARBA00023136"/>
    </source>
</evidence>
<dbReference type="OrthoDB" id="5342292at2759"/>
<accession>A0A6A5XDK4</accession>
<evidence type="ECO:0000259" key="8">
    <source>
        <dbReference type="Pfam" id="PF20684"/>
    </source>
</evidence>
<proteinExistence type="inferred from homology"/>
<keyword evidence="3 7" id="KW-1133">Transmembrane helix</keyword>
<dbReference type="EMBL" id="ML978075">
    <property type="protein sequence ID" value="KAF2011092.1"/>
    <property type="molecule type" value="Genomic_DNA"/>
</dbReference>
<feature type="domain" description="Rhodopsin" evidence="8">
    <location>
        <begin position="3"/>
        <end position="168"/>
    </location>
</feature>
<dbReference type="PANTHER" id="PTHR33048">
    <property type="entry name" value="PTH11-LIKE INTEGRAL MEMBRANE PROTEIN (AFU_ORTHOLOGUE AFUA_5G11245)"/>
    <property type="match status" value="1"/>
</dbReference>
<dbReference type="InterPro" id="IPR052337">
    <property type="entry name" value="SAT4-like"/>
</dbReference>
<feature type="compositionally biased region" description="Polar residues" evidence="6">
    <location>
        <begin position="182"/>
        <end position="199"/>
    </location>
</feature>
<organism evidence="9 10">
    <name type="scientific">Aaosphaeria arxii CBS 175.79</name>
    <dbReference type="NCBI Taxonomy" id="1450172"/>
    <lineage>
        <taxon>Eukaryota</taxon>
        <taxon>Fungi</taxon>
        <taxon>Dikarya</taxon>
        <taxon>Ascomycota</taxon>
        <taxon>Pezizomycotina</taxon>
        <taxon>Dothideomycetes</taxon>
        <taxon>Pleosporomycetidae</taxon>
        <taxon>Pleosporales</taxon>
        <taxon>Pleosporales incertae sedis</taxon>
        <taxon>Aaosphaeria</taxon>
    </lineage>
</organism>
<sequence>MFAAKFAILLQIKHIFTKHQRNFNYYAVHTLLACNFLVYLALFFAFIFACWPREKIWHPHLYGRCISTNASIIATSAINILSDFTILFLPLLSISRLQLPLKKKIGVSTVFAIGLFACIASILRLYYSVKLSQTHDITWAIAPVGMWSLAEFATVIIVGCFPPLPRLWKFLRGHDKPISGAHMSSQEGRIKGSSQASNNKGDKSHEWYTVCRDTDCMYIPLEEQSITNEDRTMRIGQKEDRIPGMNVSLSPLSLTSIRKTTEIGVVTSN</sequence>
<evidence type="ECO:0000256" key="6">
    <source>
        <dbReference type="SAM" id="MobiDB-lite"/>
    </source>
</evidence>
<dbReference type="GO" id="GO:0016020">
    <property type="term" value="C:membrane"/>
    <property type="evidence" value="ECO:0007669"/>
    <property type="project" value="UniProtKB-SubCell"/>
</dbReference>
<dbReference type="GeneID" id="54286593"/>
<keyword evidence="10" id="KW-1185">Reference proteome</keyword>
<dbReference type="PROSITE" id="PS51257">
    <property type="entry name" value="PROKAR_LIPOPROTEIN"/>
    <property type="match status" value="1"/>
</dbReference>
<protein>
    <recommendedName>
        <fullName evidence="8">Rhodopsin domain-containing protein</fullName>
    </recommendedName>
</protein>
<evidence type="ECO:0000313" key="10">
    <source>
        <dbReference type="Proteomes" id="UP000799778"/>
    </source>
</evidence>
<dbReference type="PANTHER" id="PTHR33048:SF47">
    <property type="entry name" value="INTEGRAL MEMBRANE PROTEIN-RELATED"/>
    <property type="match status" value="1"/>
</dbReference>
<dbReference type="InterPro" id="IPR049326">
    <property type="entry name" value="Rhodopsin_dom_fungi"/>
</dbReference>